<dbReference type="PROSITE" id="PS51257">
    <property type="entry name" value="PROKAR_LIPOPROTEIN"/>
    <property type="match status" value="1"/>
</dbReference>
<name>S2KTK4_BILW3</name>
<protein>
    <recommendedName>
        <fullName evidence="5">Lipoprotein</fullName>
    </recommendedName>
</protein>
<evidence type="ECO:0000256" key="2">
    <source>
        <dbReference type="SAM" id="SignalP"/>
    </source>
</evidence>
<keyword evidence="4" id="KW-1185">Reference proteome</keyword>
<feature type="signal peptide" evidence="2">
    <location>
        <begin position="1"/>
        <end position="21"/>
    </location>
</feature>
<reference evidence="3 4" key="1">
    <citation type="submission" date="2010-10" db="EMBL/GenBank/DDBJ databases">
        <authorList>
            <consortium name="The Broad Institute Genome Sequencing Platform"/>
            <person name="Ward D."/>
            <person name="Earl A."/>
            <person name="Feldgarden M."/>
            <person name="Young S.K."/>
            <person name="Gargeya S."/>
            <person name="Zeng Q."/>
            <person name="Alvarado L."/>
            <person name="Berlin A."/>
            <person name="Bochicchio J."/>
            <person name="Chapman S.B."/>
            <person name="Chen Z."/>
            <person name="Freedman E."/>
            <person name="Gellesch M."/>
            <person name="Goldberg J."/>
            <person name="Griggs A."/>
            <person name="Gujja S."/>
            <person name="Heilman E."/>
            <person name="Heiman D."/>
            <person name="Howarth C."/>
            <person name="Mehta T."/>
            <person name="Neiman D."/>
            <person name="Pearson M."/>
            <person name="Roberts A."/>
            <person name="Saif S."/>
            <person name="Shea T."/>
            <person name="Shenoy N."/>
            <person name="Sisk P."/>
            <person name="Stolte C."/>
            <person name="Sykes S."/>
            <person name="White J."/>
            <person name="Yandava C."/>
            <person name="Allen-Vercoe E."/>
            <person name="Sibley C."/>
            <person name="Ambrose C.E."/>
            <person name="Strauss J."/>
            <person name="Daigneault M."/>
            <person name="Haas B."/>
            <person name="Nusbaum C."/>
            <person name="Birren B."/>
        </authorList>
    </citation>
    <scope>NUCLEOTIDE SEQUENCE [LARGE SCALE GENOMIC DNA]</scope>
    <source>
        <strain evidence="3 4">3_1_6</strain>
    </source>
</reference>
<evidence type="ECO:0000313" key="3">
    <source>
        <dbReference type="EMBL" id="EPC05848.1"/>
    </source>
</evidence>
<dbReference type="Proteomes" id="UP000006034">
    <property type="component" value="Unassembled WGS sequence"/>
</dbReference>
<feature type="chain" id="PRO_5004510228" description="Lipoprotein" evidence="2">
    <location>
        <begin position="22"/>
        <end position="216"/>
    </location>
</feature>
<feature type="region of interest" description="Disordered" evidence="1">
    <location>
        <begin position="195"/>
        <end position="216"/>
    </location>
</feature>
<dbReference type="AlphaFoldDB" id="S2KTK4"/>
<sequence>MKKLLLTLVVAGMCFGMVGCASQKPLTPEEIAAERERQIQMTTRIYEGKTPEEVLLAADRVFRLADDDYNVSHQGTSLQAQRNWLIYIVIAASKGTDTWVVQTFPVENGTKVIAMHNGQEQGINAAPTANFNGGMGVTATTGPMMTNITTSPAIYQLFFARLDNLLGKSPNWITCKEANKLFTDGNLDPFCTVANDRTPDGKSAVQRNRELEQANQ</sequence>
<gene>
    <name evidence="3" type="ORF">HMPREF0179_05132</name>
</gene>
<dbReference type="OrthoDB" id="9182650at2"/>
<comment type="caution">
    <text evidence="3">The sequence shown here is derived from an EMBL/GenBank/DDBJ whole genome shotgun (WGS) entry which is preliminary data.</text>
</comment>
<dbReference type="RefSeq" id="WP_016360498.1">
    <property type="nucleotide sequence ID" value="NZ_KE150238.1"/>
</dbReference>
<dbReference type="HOGENOM" id="CLU_112339_0_0_7"/>
<evidence type="ECO:0000313" key="4">
    <source>
        <dbReference type="Proteomes" id="UP000006034"/>
    </source>
</evidence>
<feature type="compositionally biased region" description="Basic and acidic residues" evidence="1">
    <location>
        <begin position="207"/>
        <end position="216"/>
    </location>
</feature>
<dbReference type="eggNOG" id="ENOG5033M2I">
    <property type="taxonomic scope" value="Bacteria"/>
</dbReference>
<dbReference type="EMBL" id="ADCP02000001">
    <property type="protein sequence ID" value="EPC05848.1"/>
    <property type="molecule type" value="Genomic_DNA"/>
</dbReference>
<evidence type="ECO:0008006" key="5">
    <source>
        <dbReference type="Google" id="ProtNLM"/>
    </source>
</evidence>
<organism evidence="3 4">
    <name type="scientific">Bilophila wadsworthia (strain 3_1_6)</name>
    <dbReference type="NCBI Taxonomy" id="563192"/>
    <lineage>
        <taxon>Bacteria</taxon>
        <taxon>Pseudomonadati</taxon>
        <taxon>Thermodesulfobacteriota</taxon>
        <taxon>Desulfovibrionia</taxon>
        <taxon>Desulfovibrionales</taxon>
        <taxon>Desulfovibrionaceae</taxon>
        <taxon>Bilophila</taxon>
    </lineage>
</organism>
<dbReference type="STRING" id="563192.HMPREF0179_05132"/>
<dbReference type="GeneID" id="78084648"/>
<proteinExistence type="predicted"/>
<evidence type="ECO:0000256" key="1">
    <source>
        <dbReference type="SAM" id="MobiDB-lite"/>
    </source>
</evidence>
<keyword evidence="2" id="KW-0732">Signal</keyword>
<reference evidence="3 4" key="2">
    <citation type="submission" date="2013-04" db="EMBL/GenBank/DDBJ databases">
        <title>The Genome Sequence of Bilophila wadsworthia 3_1_6.</title>
        <authorList>
            <consortium name="The Broad Institute Genomics Platform"/>
            <person name="Earl A."/>
            <person name="Ward D."/>
            <person name="Feldgarden M."/>
            <person name="Gevers D."/>
            <person name="Sibley C."/>
            <person name="Strauss J."/>
            <person name="Allen-Vercoe E."/>
            <person name="Walker B."/>
            <person name="Young S."/>
            <person name="Zeng Q."/>
            <person name="Gargeya S."/>
            <person name="Fitzgerald M."/>
            <person name="Haas B."/>
            <person name="Abouelleil A."/>
            <person name="Allen A.W."/>
            <person name="Alvarado L."/>
            <person name="Arachchi H.M."/>
            <person name="Berlin A.M."/>
            <person name="Chapman S.B."/>
            <person name="Gainer-Dewar J."/>
            <person name="Goldberg J."/>
            <person name="Griggs A."/>
            <person name="Gujja S."/>
            <person name="Hansen M."/>
            <person name="Howarth C."/>
            <person name="Imamovic A."/>
            <person name="Ireland A."/>
            <person name="Larimer J."/>
            <person name="McCowan C."/>
            <person name="Murphy C."/>
            <person name="Pearson M."/>
            <person name="Poon T.W."/>
            <person name="Priest M."/>
            <person name="Roberts A."/>
            <person name="Saif S."/>
            <person name="Shea T."/>
            <person name="Sisk P."/>
            <person name="Sykes S."/>
            <person name="Wortman J."/>
            <person name="Nusbaum C."/>
            <person name="Birren B."/>
        </authorList>
    </citation>
    <scope>NUCLEOTIDE SEQUENCE [LARGE SCALE GENOMIC DNA]</scope>
    <source>
        <strain evidence="3 4">3_1_6</strain>
    </source>
</reference>
<accession>S2KTK4</accession>